<gene>
    <name evidence="2" type="ORF">EJ04DRAFT_528368</name>
</gene>
<name>A0A9P4QLY1_9PLEO</name>
<feature type="region of interest" description="Disordered" evidence="1">
    <location>
        <begin position="1"/>
        <end position="86"/>
    </location>
</feature>
<dbReference type="EMBL" id="ML996267">
    <property type="protein sequence ID" value="KAF2728780.1"/>
    <property type="molecule type" value="Genomic_DNA"/>
</dbReference>
<dbReference type="Proteomes" id="UP000799444">
    <property type="component" value="Unassembled WGS sequence"/>
</dbReference>
<sequence>MAPGSPYGMRNTPKWSSKLIESQSADHRASPTPRTPRSCRTHKTRPVDIESDNDLIIPKTDDDDQPPKNNQYRGGEIREARRKAPKASRIPHINYDWVWWVWC</sequence>
<protein>
    <submittedName>
        <fullName evidence="2">Uncharacterized protein</fullName>
    </submittedName>
</protein>
<keyword evidence="3" id="KW-1185">Reference proteome</keyword>
<evidence type="ECO:0000313" key="3">
    <source>
        <dbReference type="Proteomes" id="UP000799444"/>
    </source>
</evidence>
<evidence type="ECO:0000313" key="2">
    <source>
        <dbReference type="EMBL" id="KAF2728780.1"/>
    </source>
</evidence>
<accession>A0A9P4QLY1</accession>
<comment type="caution">
    <text evidence="2">The sequence shown here is derived from an EMBL/GenBank/DDBJ whole genome shotgun (WGS) entry which is preliminary data.</text>
</comment>
<organism evidence="2 3">
    <name type="scientific">Polyplosphaeria fusca</name>
    <dbReference type="NCBI Taxonomy" id="682080"/>
    <lineage>
        <taxon>Eukaryota</taxon>
        <taxon>Fungi</taxon>
        <taxon>Dikarya</taxon>
        <taxon>Ascomycota</taxon>
        <taxon>Pezizomycotina</taxon>
        <taxon>Dothideomycetes</taxon>
        <taxon>Pleosporomycetidae</taxon>
        <taxon>Pleosporales</taxon>
        <taxon>Tetraplosphaeriaceae</taxon>
        <taxon>Polyplosphaeria</taxon>
    </lineage>
</organism>
<reference evidence="2" key="1">
    <citation type="journal article" date="2020" name="Stud. Mycol.">
        <title>101 Dothideomycetes genomes: a test case for predicting lifestyles and emergence of pathogens.</title>
        <authorList>
            <person name="Haridas S."/>
            <person name="Albert R."/>
            <person name="Binder M."/>
            <person name="Bloem J."/>
            <person name="Labutti K."/>
            <person name="Salamov A."/>
            <person name="Andreopoulos B."/>
            <person name="Baker S."/>
            <person name="Barry K."/>
            <person name="Bills G."/>
            <person name="Bluhm B."/>
            <person name="Cannon C."/>
            <person name="Castanera R."/>
            <person name="Culley D."/>
            <person name="Daum C."/>
            <person name="Ezra D."/>
            <person name="Gonzalez J."/>
            <person name="Henrissat B."/>
            <person name="Kuo A."/>
            <person name="Liang C."/>
            <person name="Lipzen A."/>
            <person name="Lutzoni F."/>
            <person name="Magnuson J."/>
            <person name="Mondo S."/>
            <person name="Nolan M."/>
            <person name="Ohm R."/>
            <person name="Pangilinan J."/>
            <person name="Park H.-J."/>
            <person name="Ramirez L."/>
            <person name="Alfaro M."/>
            <person name="Sun H."/>
            <person name="Tritt A."/>
            <person name="Yoshinaga Y."/>
            <person name="Zwiers L.-H."/>
            <person name="Turgeon B."/>
            <person name="Goodwin S."/>
            <person name="Spatafora J."/>
            <person name="Crous P."/>
            <person name="Grigoriev I."/>
        </authorList>
    </citation>
    <scope>NUCLEOTIDE SEQUENCE</scope>
    <source>
        <strain evidence="2">CBS 125425</strain>
    </source>
</reference>
<evidence type="ECO:0000256" key="1">
    <source>
        <dbReference type="SAM" id="MobiDB-lite"/>
    </source>
</evidence>
<proteinExistence type="predicted"/>
<feature type="compositionally biased region" description="Polar residues" evidence="1">
    <location>
        <begin position="13"/>
        <end position="23"/>
    </location>
</feature>
<dbReference type="AlphaFoldDB" id="A0A9P4QLY1"/>